<evidence type="ECO:0000313" key="2">
    <source>
        <dbReference type="Proteomes" id="UP001143480"/>
    </source>
</evidence>
<organism evidence="1 2">
    <name type="scientific">Dactylosporangium matsuzakiense</name>
    <dbReference type="NCBI Taxonomy" id="53360"/>
    <lineage>
        <taxon>Bacteria</taxon>
        <taxon>Bacillati</taxon>
        <taxon>Actinomycetota</taxon>
        <taxon>Actinomycetes</taxon>
        <taxon>Micromonosporales</taxon>
        <taxon>Micromonosporaceae</taxon>
        <taxon>Dactylosporangium</taxon>
    </lineage>
</organism>
<dbReference type="EMBL" id="BSFP01000036">
    <property type="protein sequence ID" value="GLL03659.1"/>
    <property type="molecule type" value="Genomic_DNA"/>
</dbReference>
<evidence type="ECO:0000313" key="1">
    <source>
        <dbReference type="EMBL" id="GLL03659.1"/>
    </source>
</evidence>
<accession>A0A9W6NNP3</accession>
<reference evidence="1" key="2">
    <citation type="submission" date="2023-01" db="EMBL/GenBank/DDBJ databases">
        <authorList>
            <person name="Sun Q."/>
            <person name="Evtushenko L."/>
        </authorList>
    </citation>
    <scope>NUCLEOTIDE SEQUENCE</scope>
    <source>
        <strain evidence="1">VKM Ac-1321</strain>
    </source>
</reference>
<protein>
    <submittedName>
        <fullName evidence="1">Uncharacterized protein</fullName>
    </submittedName>
</protein>
<proteinExistence type="predicted"/>
<gene>
    <name evidence="1" type="ORF">GCM10017581_054050</name>
</gene>
<dbReference type="Proteomes" id="UP001143480">
    <property type="component" value="Unassembled WGS sequence"/>
</dbReference>
<reference evidence="1" key="1">
    <citation type="journal article" date="2014" name="Int. J. Syst. Evol. Microbiol.">
        <title>Complete genome sequence of Corynebacterium casei LMG S-19264T (=DSM 44701T), isolated from a smear-ripened cheese.</title>
        <authorList>
            <consortium name="US DOE Joint Genome Institute (JGI-PGF)"/>
            <person name="Walter F."/>
            <person name="Albersmeier A."/>
            <person name="Kalinowski J."/>
            <person name="Ruckert C."/>
        </authorList>
    </citation>
    <scope>NUCLEOTIDE SEQUENCE</scope>
    <source>
        <strain evidence="1">VKM Ac-1321</strain>
    </source>
</reference>
<keyword evidence="2" id="KW-1185">Reference proteome</keyword>
<sequence length="89" mass="10190">MPERQIRFPEQAWQQVEALPQRLRWTVQRAIFHLLDEPVPTLADPFPPGDPLPGAYELHLPADGVTIWYVVTPHDGNEVISIQLVRVDT</sequence>
<comment type="caution">
    <text evidence="1">The sequence shown here is derived from an EMBL/GenBank/DDBJ whole genome shotgun (WGS) entry which is preliminary data.</text>
</comment>
<dbReference type="AlphaFoldDB" id="A0A9W6NNP3"/>
<name>A0A9W6NNP3_9ACTN</name>
<dbReference type="RefSeq" id="WP_261962033.1">
    <property type="nucleotide sequence ID" value="NZ_BAAAXA010000001.1"/>
</dbReference>